<dbReference type="EMBL" id="JANSUY010000011">
    <property type="protein sequence ID" value="MCR9016005.1"/>
    <property type="molecule type" value="Genomic_DNA"/>
</dbReference>
<dbReference type="Gene3D" id="2.70.98.10">
    <property type="match status" value="1"/>
</dbReference>
<dbReference type="GO" id="GO:0030246">
    <property type="term" value="F:carbohydrate binding"/>
    <property type="evidence" value="ECO:0007669"/>
    <property type="project" value="InterPro"/>
</dbReference>
<dbReference type="Proteomes" id="UP001142175">
    <property type="component" value="Unassembled WGS sequence"/>
</dbReference>
<evidence type="ECO:0000256" key="3">
    <source>
        <dbReference type="ARBA" id="ARBA00022837"/>
    </source>
</evidence>
<comment type="cofactor">
    <cofactor evidence="1">
        <name>Ca(2+)</name>
        <dbReference type="ChEBI" id="CHEBI:29108"/>
    </cofactor>
</comment>
<sequence>MSDLNELKQSNWKDKISNRMQLGGIETSVLDNGLGKGVRIAWINTGTGLRYKVVLDRGMDIADAFFNAHSLAWISHAGITSPQPFSNKGIDWLRTFGGGLLTTCGLSHVGGPESDEFGNRGLHGNASNIPAEITSIIQPDPLNGNMEMSISGIIRETTCFGPSLEMKRTISGILGEPVIKVKDEITNLGNTPAPHMLLYHLNCGWPLIDEGTEIVWEGKWNSMDNDPNNRIFNPKNNFKKCPAPMDAHAGFGEDVAFIDPKADENGKSTCGFVNQKLGIGLSLTFNKNQLPWLINWQHWGKGEYVTALEPATNPPIGQSGARKKRTLILLEPKEKRIYDLEIRIISSKEGIEKLI</sequence>
<evidence type="ECO:0000256" key="2">
    <source>
        <dbReference type="ARBA" id="ARBA00011245"/>
    </source>
</evidence>
<keyword evidence="3" id="KW-0106">Calcium</keyword>
<evidence type="ECO:0000313" key="5">
    <source>
        <dbReference type="Proteomes" id="UP001142175"/>
    </source>
</evidence>
<comment type="subunit">
    <text evidence="2">Monomer.</text>
</comment>
<protein>
    <submittedName>
        <fullName evidence="4">Aldose 1-epimerase family protein</fullName>
    </submittedName>
</protein>
<dbReference type="CDD" id="cd09023">
    <property type="entry name" value="Aldose_epim_Ec_c4013"/>
    <property type="match status" value="1"/>
</dbReference>
<accession>A0A9X2P8Z8</accession>
<dbReference type="RefSeq" id="WP_258423861.1">
    <property type="nucleotide sequence ID" value="NZ_JANSUY010000011.1"/>
</dbReference>
<dbReference type="InterPro" id="IPR014718">
    <property type="entry name" value="GH-type_carb-bd"/>
</dbReference>
<comment type="caution">
    <text evidence="4">The sequence shown here is derived from an EMBL/GenBank/DDBJ whole genome shotgun (WGS) entry which is preliminary data.</text>
</comment>
<evidence type="ECO:0000313" key="4">
    <source>
        <dbReference type="EMBL" id="MCR9016005.1"/>
    </source>
</evidence>
<organism evidence="4 5">
    <name type="scientific">Aquiflexum gelatinilyticum</name>
    <dbReference type="NCBI Taxonomy" id="2961943"/>
    <lineage>
        <taxon>Bacteria</taxon>
        <taxon>Pseudomonadati</taxon>
        <taxon>Bacteroidota</taxon>
        <taxon>Cytophagia</taxon>
        <taxon>Cytophagales</taxon>
        <taxon>Cyclobacteriaceae</taxon>
        <taxon>Aquiflexum</taxon>
    </lineage>
</organism>
<keyword evidence="5" id="KW-1185">Reference proteome</keyword>
<evidence type="ECO:0000256" key="1">
    <source>
        <dbReference type="ARBA" id="ARBA00001913"/>
    </source>
</evidence>
<reference evidence="4" key="1">
    <citation type="submission" date="2022-08" db="EMBL/GenBank/DDBJ databases">
        <authorList>
            <person name="Zhang D."/>
        </authorList>
    </citation>
    <scope>NUCLEOTIDE SEQUENCE</scope>
    <source>
        <strain evidence="4">XJ19-11</strain>
    </source>
</reference>
<gene>
    <name evidence="4" type="ORF">NU887_13245</name>
</gene>
<proteinExistence type="predicted"/>
<dbReference type="Pfam" id="PF14486">
    <property type="entry name" value="DUF4432"/>
    <property type="match status" value="1"/>
</dbReference>
<dbReference type="AlphaFoldDB" id="A0A9X2P8Z8"/>
<name>A0A9X2P8Z8_9BACT</name>
<dbReference type="InterPro" id="IPR027839">
    <property type="entry name" value="DUF4432"/>
</dbReference>